<dbReference type="EMBL" id="PCVO01000032">
    <property type="protein sequence ID" value="PIQ75275.1"/>
    <property type="molecule type" value="Genomic_DNA"/>
</dbReference>
<protein>
    <recommendedName>
        <fullName evidence="2">M23ase beta-sheet core domain-containing protein</fullName>
    </recommendedName>
</protein>
<dbReference type="Gene3D" id="6.10.250.3150">
    <property type="match status" value="1"/>
</dbReference>
<dbReference type="Pfam" id="PF01551">
    <property type="entry name" value="Peptidase_M23"/>
    <property type="match status" value="1"/>
</dbReference>
<keyword evidence="1" id="KW-0175">Coiled coil</keyword>
<gene>
    <name evidence="3" type="ORF">COV84_01995</name>
</gene>
<name>A0A2H0KVF7_9BACT</name>
<dbReference type="PANTHER" id="PTHR21666">
    <property type="entry name" value="PEPTIDASE-RELATED"/>
    <property type="match status" value="1"/>
</dbReference>
<dbReference type="Gene3D" id="2.70.70.10">
    <property type="entry name" value="Glucose Permease (Domain IIA)"/>
    <property type="match status" value="1"/>
</dbReference>
<feature type="coiled-coil region" evidence="1">
    <location>
        <begin position="29"/>
        <end position="133"/>
    </location>
</feature>
<evidence type="ECO:0000313" key="4">
    <source>
        <dbReference type="Proteomes" id="UP000229317"/>
    </source>
</evidence>
<dbReference type="SUPFAM" id="SSF51261">
    <property type="entry name" value="Duplicated hybrid motif"/>
    <property type="match status" value="1"/>
</dbReference>
<dbReference type="InterPro" id="IPR050570">
    <property type="entry name" value="Cell_wall_metabolism_enzyme"/>
</dbReference>
<evidence type="ECO:0000256" key="1">
    <source>
        <dbReference type="SAM" id="Coils"/>
    </source>
</evidence>
<evidence type="ECO:0000259" key="2">
    <source>
        <dbReference type="Pfam" id="PF01551"/>
    </source>
</evidence>
<organism evidence="3 4">
    <name type="scientific">Candidatus Portnoybacteria bacterium CG11_big_fil_rev_8_21_14_0_20_40_15</name>
    <dbReference type="NCBI Taxonomy" id="1974817"/>
    <lineage>
        <taxon>Bacteria</taxon>
        <taxon>Candidatus Portnoyibacteriota</taxon>
    </lineage>
</organism>
<feature type="domain" description="M23ase beta-sheet core" evidence="2">
    <location>
        <begin position="294"/>
        <end position="384"/>
    </location>
</feature>
<accession>A0A2H0KVF7</accession>
<proteinExistence type="predicted"/>
<sequence length="409" mass="45363">MGTKFRKIIIFLILLATITLPIFTSAETTEEMRAQIAAKQAEIQQLEKQIAEYNAELKNKKNQESSLTKQIANMQLQIKKLEADIKLTQTKISATSLKIDELSSGIAAKNAEIEKQKQNLSETIRTINEYDEVSPLQMVLVSATFSSFLNLMQSAESLQAGIQTKLDQIQQLKTDLENSKAEAQDQKDQLEQLRGQLSGQNIVLNNQKGEKNDLLSQTKNQEKKYQQILTDLQKQQQQIQKDIYAIEDKLRLTIDPSSIPVYRSGVLAWPLQGAINQRYGPTSQTGFINDAYNFHNGIDIDANIGDPIKSAGDGVVKAIGNDGKYAYGKWVAIDHQNGLITLYGHFSGYAVSVGQKVKAGQVIGYAGNTGFSTGPHLHFTVYAANTFSVQDKWYGLLPLGGSINPMNYL</sequence>
<feature type="coiled-coil region" evidence="1">
    <location>
        <begin position="162"/>
        <end position="242"/>
    </location>
</feature>
<dbReference type="GO" id="GO:0004222">
    <property type="term" value="F:metalloendopeptidase activity"/>
    <property type="evidence" value="ECO:0007669"/>
    <property type="project" value="TreeGrafter"/>
</dbReference>
<dbReference type="InterPro" id="IPR011055">
    <property type="entry name" value="Dup_hybrid_motif"/>
</dbReference>
<dbReference type="CDD" id="cd12797">
    <property type="entry name" value="M23_peptidase"/>
    <property type="match status" value="1"/>
</dbReference>
<reference evidence="3 4" key="1">
    <citation type="submission" date="2017-09" db="EMBL/GenBank/DDBJ databases">
        <title>Depth-based differentiation of microbial function through sediment-hosted aquifers and enrichment of novel symbionts in the deep terrestrial subsurface.</title>
        <authorList>
            <person name="Probst A.J."/>
            <person name="Ladd B."/>
            <person name="Jarett J.K."/>
            <person name="Geller-Mcgrath D.E."/>
            <person name="Sieber C.M."/>
            <person name="Emerson J.B."/>
            <person name="Anantharaman K."/>
            <person name="Thomas B.C."/>
            <person name="Malmstrom R."/>
            <person name="Stieglmeier M."/>
            <person name="Klingl A."/>
            <person name="Woyke T."/>
            <person name="Ryan C.M."/>
            <person name="Banfield J.F."/>
        </authorList>
    </citation>
    <scope>NUCLEOTIDE SEQUENCE [LARGE SCALE GENOMIC DNA]</scope>
    <source>
        <strain evidence="3">CG11_big_fil_rev_8_21_14_0_20_40_15</strain>
    </source>
</reference>
<dbReference type="AlphaFoldDB" id="A0A2H0KVF7"/>
<evidence type="ECO:0000313" key="3">
    <source>
        <dbReference type="EMBL" id="PIQ75275.1"/>
    </source>
</evidence>
<dbReference type="PANTHER" id="PTHR21666:SF270">
    <property type="entry name" value="MUREIN HYDROLASE ACTIVATOR ENVC"/>
    <property type="match status" value="1"/>
</dbReference>
<comment type="caution">
    <text evidence="3">The sequence shown here is derived from an EMBL/GenBank/DDBJ whole genome shotgun (WGS) entry which is preliminary data.</text>
</comment>
<dbReference type="Proteomes" id="UP000229317">
    <property type="component" value="Unassembled WGS sequence"/>
</dbReference>
<dbReference type="InterPro" id="IPR016047">
    <property type="entry name" value="M23ase_b-sheet_dom"/>
</dbReference>